<keyword evidence="19 29" id="KW-1133">Transmembrane helix</keyword>
<dbReference type="CDD" id="cd17352">
    <property type="entry name" value="MFS_MCT_SLC16"/>
    <property type="match status" value="1"/>
</dbReference>
<feature type="transmembrane region" description="Helical" evidence="29">
    <location>
        <begin position="1564"/>
        <end position="1582"/>
    </location>
</feature>
<dbReference type="NCBIfam" id="TIGR03462">
    <property type="entry name" value="CarR_dom_SF"/>
    <property type="match status" value="1"/>
</dbReference>
<evidence type="ECO:0000256" key="10">
    <source>
        <dbReference type="ARBA" id="ARBA00012242"/>
    </source>
</evidence>
<evidence type="ECO:0000256" key="26">
    <source>
        <dbReference type="ARBA" id="ARBA00029313"/>
    </source>
</evidence>
<evidence type="ECO:0000256" key="6">
    <source>
        <dbReference type="ARBA" id="ARBA00005172"/>
    </source>
</evidence>
<feature type="transmembrane region" description="Helical" evidence="29">
    <location>
        <begin position="1706"/>
        <end position="1724"/>
    </location>
</feature>
<evidence type="ECO:0000256" key="8">
    <source>
        <dbReference type="ARBA" id="ARBA00008406"/>
    </source>
</evidence>
<dbReference type="Gene3D" id="1.10.600.10">
    <property type="entry name" value="Farnesyl Diphosphate Synthase"/>
    <property type="match status" value="1"/>
</dbReference>
<dbReference type="InterPro" id="IPR017825">
    <property type="entry name" value="Lycopene_cyclase_dom"/>
</dbReference>
<dbReference type="InterPro" id="IPR002060">
    <property type="entry name" value="Squ/phyt_synthse"/>
</dbReference>
<evidence type="ECO:0000256" key="11">
    <source>
        <dbReference type="ARBA" id="ARBA00012763"/>
    </source>
</evidence>
<dbReference type="EC" id="5.5.1.19" evidence="10"/>
<evidence type="ECO:0000256" key="1">
    <source>
        <dbReference type="ARBA" id="ARBA00001962"/>
    </source>
</evidence>
<feature type="transmembrane region" description="Helical" evidence="29">
    <location>
        <begin position="1110"/>
        <end position="1133"/>
    </location>
</feature>
<feature type="transmembrane region" description="Helical" evidence="29">
    <location>
        <begin position="870"/>
        <end position="887"/>
    </location>
</feature>
<feature type="transmembrane region" description="Helical" evidence="29">
    <location>
        <begin position="117"/>
        <end position="138"/>
    </location>
</feature>
<feature type="transmembrane region" description="Helical" evidence="29">
    <location>
        <begin position="1002"/>
        <end position="1020"/>
    </location>
</feature>
<evidence type="ECO:0000256" key="5">
    <source>
        <dbReference type="ARBA" id="ARBA00005089"/>
    </source>
</evidence>
<evidence type="ECO:0000256" key="7">
    <source>
        <dbReference type="ARBA" id="ARBA00008247"/>
    </source>
</evidence>
<dbReference type="PRINTS" id="PR00090">
    <property type="entry name" value="RNGDIOXGNASE"/>
</dbReference>
<comment type="pathway">
    <text evidence="4">Amine and polyamine biosynthesis; betaine biosynthesis via choline pathway; betaine aldehyde from choline (monooxygenase route): step 1/1.</text>
</comment>
<keyword evidence="16" id="KW-0001">2Fe-2S</keyword>
<keyword evidence="14" id="KW-0808">Transferase</keyword>
<dbReference type="UniPathway" id="UPA00799">
    <property type="reaction ID" value="UER00773"/>
</dbReference>
<comment type="similarity">
    <text evidence="9">Belongs to the choline monooxygenase family.</text>
</comment>
<feature type="transmembrane region" description="Helical" evidence="29">
    <location>
        <begin position="1736"/>
        <end position="1756"/>
    </location>
</feature>
<feature type="transmembrane region" description="Helical" evidence="29">
    <location>
        <begin position="63"/>
        <end position="81"/>
    </location>
</feature>
<dbReference type="PANTHER" id="PTHR43756">
    <property type="entry name" value="CHOLINE MONOOXYGENASE, CHLOROPLASTIC"/>
    <property type="match status" value="1"/>
</dbReference>
<comment type="catalytic activity">
    <reaction evidence="26">
        <text>gamma-carotene = all-trans-beta-carotene</text>
        <dbReference type="Rhea" id="RHEA:32239"/>
        <dbReference type="ChEBI" id="CHEBI:17579"/>
        <dbReference type="ChEBI" id="CHEBI:27740"/>
        <dbReference type="EC" id="5.5.1.19"/>
    </reaction>
</comment>
<dbReference type="InterPro" id="IPR000537">
    <property type="entry name" value="UbiA_prenyltransferase"/>
</dbReference>
<dbReference type="InterPro" id="IPR044843">
    <property type="entry name" value="Trans_IPPS_bact-type"/>
</dbReference>
<dbReference type="Pfam" id="PF07690">
    <property type="entry name" value="MFS_1"/>
    <property type="match status" value="1"/>
</dbReference>
<comment type="catalytic activity">
    <reaction evidence="27">
        <text>all-trans-lycopene = gamma-carotene</text>
        <dbReference type="Rhea" id="RHEA:32219"/>
        <dbReference type="ChEBI" id="CHEBI:15948"/>
        <dbReference type="ChEBI" id="CHEBI:27740"/>
        <dbReference type="EC" id="5.5.1.19"/>
    </reaction>
</comment>
<dbReference type="Gene3D" id="2.102.10.10">
    <property type="entry name" value="Rieske [2Fe-2S] iron-sulphur domain"/>
    <property type="match status" value="1"/>
</dbReference>
<feature type="transmembrane region" description="Helical" evidence="29">
    <location>
        <begin position="150"/>
        <end position="170"/>
    </location>
</feature>
<reference evidence="31 32" key="1">
    <citation type="submission" date="2016-09" db="EMBL/GenBank/DDBJ databases">
        <title>Aspergillus awamori IFM 58123T.</title>
        <authorList>
            <person name="Kusuya Y."/>
            <person name="Shimizu M."/>
            <person name="Takahashi H."/>
            <person name="Yaguchi T."/>
        </authorList>
    </citation>
    <scope>NUCLEOTIDE SEQUENCE [LARGE SCALE GENOMIC DNA]</scope>
    <source>
        <strain evidence="31 32">IFM 58123</strain>
    </source>
</reference>
<dbReference type="PROSITE" id="PS01045">
    <property type="entry name" value="SQUALEN_PHYTOEN_SYN_2"/>
    <property type="match status" value="1"/>
</dbReference>
<feature type="transmembrane region" description="Helical" evidence="29">
    <location>
        <begin position="938"/>
        <end position="955"/>
    </location>
</feature>
<evidence type="ECO:0000259" key="30">
    <source>
        <dbReference type="PROSITE" id="PS51296"/>
    </source>
</evidence>
<dbReference type="GO" id="GO:0051537">
    <property type="term" value="F:2 iron, 2 sulfur cluster binding"/>
    <property type="evidence" value="ECO:0007669"/>
    <property type="project" value="UniProtKB-KW"/>
</dbReference>
<dbReference type="InterPro" id="IPR017941">
    <property type="entry name" value="Rieske_2Fe-2S"/>
</dbReference>
<dbReference type="InterPro" id="IPR036259">
    <property type="entry name" value="MFS_trans_sf"/>
</dbReference>
<comment type="similarity">
    <text evidence="7">In the N-terminal section; belongs to the lycopene beta-cyclase family.</text>
</comment>
<evidence type="ECO:0000256" key="29">
    <source>
        <dbReference type="SAM" id="Phobius"/>
    </source>
</evidence>
<keyword evidence="21" id="KW-0408">Iron</keyword>
<feature type="transmembrane region" description="Helical" evidence="29">
    <location>
        <begin position="23"/>
        <end position="43"/>
    </location>
</feature>
<keyword evidence="25" id="KW-0511">Multifunctional enzyme</keyword>
<evidence type="ECO:0000256" key="21">
    <source>
        <dbReference type="ARBA" id="ARBA00023004"/>
    </source>
</evidence>
<keyword evidence="22" id="KW-0411">Iron-sulfur</keyword>
<comment type="function">
    <text evidence="2">Catalyzes the first step of the osmoprotectant glycine betaine synthesis.</text>
</comment>
<dbReference type="Gene3D" id="1.20.1250.20">
    <property type="entry name" value="MFS general substrate transporter like domains"/>
    <property type="match status" value="2"/>
</dbReference>
<evidence type="ECO:0000256" key="23">
    <source>
        <dbReference type="ARBA" id="ARBA00023136"/>
    </source>
</evidence>
<comment type="pathway">
    <text evidence="6">Carotenoid biosynthesis; phytoene biosynthesis; all-trans-phytoene from geranylgeranyl diphosphate: step 1/1.</text>
</comment>
<comment type="similarity">
    <text evidence="8">In the C-terminal section; belongs to the phytoene/squalene synthase family.</text>
</comment>
<evidence type="ECO:0000256" key="24">
    <source>
        <dbReference type="ARBA" id="ARBA00023235"/>
    </source>
</evidence>
<keyword evidence="17" id="KW-0479">Metal-binding</keyword>
<dbReference type="CDD" id="cd13965">
    <property type="entry name" value="PT_UbiA_3"/>
    <property type="match status" value="1"/>
</dbReference>
<keyword evidence="24" id="KW-0413">Isomerase</keyword>
<dbReference type="Pfam" id="PF00494">
    <property type="entry name" value="SQS_PSY"/>
    <property type="match status" value="1"/>
</dbReference>
<dbReference type="CDD" id="cd00680">
    <property type="entry name" value="RHO_alpha_C"/>
    <property type="match status" value="1"/>
</dbReference>
<dbReference type="SUPFAM" id="SSF55961">
    <property type="entry name" value="Bet v1-like"/>
    <property type="match status" value="1"/>
</dbReference>
<dbReference type="EMBL" id="BDHI01000001">
    <property type="protein sequence ID" value="GCB17191.1"/>
    <property type="molecule type" value="Genomic_DNA"/>
</dbReference>
<evidence type="ECO:0000256" key="27">
    <source>
        <dbReference type="ARBA" id="ARBA00029335"/>
    </source>
</evidence>
<evidence type="ECO:0000256" key="22">
    <source>
        <dbReference type="ARBA" id="ARBA00023014"/>
    </source>
</evidence>
<evidence type="ECO:0000256" key="14">
    <source>
        <dbReference type="ARBA" id="ARBA00022679"/>
    </source>
</evidence>
<feature type="transmembrane region" description="Helical" evidence="29">
    <location>
        <begin position="1307"/>
        <end position="1332"/>
    </location>
</feature>
<comment type="caution">
    <text evidence="31">The sequence shown here is derived from an EMBL/GenBank/DDBJ whole genome shotgun (WGS) entry which is preliminary data.</text>
</comment>
<feature type="transmembrane region" description="Helical" evidence="29">
    <location>
        <begin position="93"/>
        <end position="111"/>
    </location>
</feature>
<evidence type="ECO:0000256" key="4">
    <source>
        <dbReference type="ARBA" id="ARBA00004866"/>
    </source>
</evidence>
<comment type="pathway">
    <text evidence="5">Carotenoid biosynthesis; beta-carotene biosynthesis.</text>
</comment>
<dbReference type="GO" id="GO:0022857">
    <property type="term" value="F:transmembrane transporter activity"/>
    <property type="evidence" value="ECO:0007669"/>
    <property type="project" value="InterPro"/>
</dbReference>
<evidence type="ECO:0000256" key="13">
    <source>
        <dbReference type="ARBA" id="ARBA00018909"/>
    </source>
</evidence>
<dbReference type="SFLD" id="SFLDS00005">
    <property type="entry name" value="Isoprenoid_Synthase_Type_I"/>
    <property type="match status" value="1"/>
</dbReference>
<evidence type="ECO:0000256" key="9">
    <source>
        <dbReference type="ARBA" id="ARBA00010848"/>
    </source>
</evidence>
<gene>
    <name evidence="31" type="ORF">AAWM_00076</name>
</gene>
<evidence type="ECO:0000256" key="20">
    <source>
        <dbReference type="ARBA" id="ARBA00023002"/>
    </source>
</evidence>
<feature type="transmembrane region" description="Helical" evidence="29">
    <location>
        <begin position="226"/>
        <end position="245"/>
    </location>
</feature>
<dbReference type="GO" id="GO:0005506">
    <property type="term" value="F:iron ion binding"/>
    <property type="evidence" value="ECO:0007669"/>
    <property type="project" value="InterPro"/>
</dbReference>
<dbReference type="Gene3D" id="3.90.380.10">
    <property type="entry name" value="Naphthalene 1,2-dioxygenase Alpha Subunit, Chain A, domain 1"/>
    <property type="match status" value="2"/>
</dbReference>
<name>A0A401KD97_ASPAW</name>
<comment type="catalytic activity">
    <reaction evidence="28">
        <text>choline + 2 reduced [2Fe-2S]-[ferredoxin] + O2 + 2 H(+) = betaine aldehyde hydrate + 2 oxidized [2Fe-2S]-[ferredoxin] + H2O</text>
        <dbReference type="Rhea" id="RHEA:17769"/>
        <dbReference type="Rhea" id="RHEA-COMP:10000"/>
        <dbReference type="Rhea" id="RHEA-COMP:10001"/>
        <dbReference type="ChEBI" id="CHEBI:15354"/>
        <dbReference type="ChEBI" id="CHEBI:15377"/>
        <dbReference type="ChEBI" id="CHEBI:15378"/>
        <dbReference type="ChEBI" id="CHEBI:15379"/>
        <dbReference type="ChEBI" id="CHEBI:15870"/>
        <dbReference type="ChEBI" id="CHEBI:33737"/>
        <dbReference type="ChEBI" id="CHEBI:33738"/>
        <dbReference type="EC" id="1.14.15.7"/>
    </reaction>
</comment>
<feature type="transmembrane region" description="Helical" evidence="29">
    <location>
        <begin position="976"/>
        <end position="996"/>
    </location>
</feature>
<dbReference type="SFLD" id="SFLDG01212">
    <property type="entry name" value="Phytoene_synthase_like"/>
    <property type="match status" value="1"/>
</dbReference>
<evidence type="ECO:0000313" key="32">
    <source>
        <dbReference type="Proteomes" id="UP000286921"/>
    </source>
</evidence>
<evidence type="ECO:0000313" key="31">
    <source>
        <dbReference type="EMBL" id="GCB17191.1"/>
    </source>
</evidence>
<feature type="transmembrane region" description="Helical" evidence="29">
    <location>
        <begin position="894"/>
        <end position="918"/>
    </location>
</feature>
<feature type="transmembrane region" description="Helical" evidence="29">
    <location>
        <begin position="355"/>
        <end position="377"/>
    </location>
</feature>
<accession>A0A401KD97</accession>
<dbReference type="GO" id="GO:0016872">
    <property type="term" value="F:intramolecular lyase activity"/>
    <property type="evidence" value="ECO:0007669"/>
    <property type="project" value="InterPro"/>
</dbReference>
<protein>
    <recommendedName>
        <fullName evidence="13">Bifunctional lycopene cyclase/phytoene synthase</fullName>
        <ecNumber evidence="11">1.14.15.7</ecNumber>
        <ecNumber evidence="10">5.5.1.19</ecNumber>
    </recommendedName>
    <alternativeName>
        <fullName evidence="12">Choline monooxygenase, chloroplastic</fullName>
    </alternativeName>
</protein>
<comment type="subcellular location">
    <subcellularLocation>
        <location evidence="3">Membrane</location>
        <topology evidence="3">Multi-pass membrane protein</topology>
    </subcellularLocation>
</comment>
<dbReference type="InterPro" id="IPR036922">
    <property type="entry name" value="Rieske_2Fe-2S_sf"/>
</dbReference>
<dbReference type="PROSITE" id="PS51296">
    <property type="entry name" value="RIESKE"/>
    <property type="match status" value="1"/>
</dbReference>
<dbReference type="InterPro" id="IPR011701">
    <property type="entry name" value="MFS"/>
</dbReference>
<feature type="transmembrane region" description="Helical" evidence="29">
    <location>
        <begin position="317"/>
        <end position="343"/>
    </location>
</feature>
<sequence>MSEPKNQPVEEPTIPPEEGVKGWLTVAGSFCALFSSFGFLNAIGVFQTTYQQTSLKDYDASDISWIFAVQLALMWAPGPLWGRMIDTYGPIPVLWPCSILCVLGLCMTSLAHEYYQIFLAQGLCFGIGAGGVFTSAMICVGQWFVRRRGLATGIAVSGSSLGGVIFPIFLDRVINDIGFYGAVRYTALFVGIMLAIACLLIRSRLPRKEWNGKAAWVDLTLLKDNAFGLYTAGAFFIMWGLWAPFDYISSMAENAGFSSTLALYLISIINAASIFGRLIPPQLADVFGHFNVLTLCCFGTGVSMLCLWLPFNYHPSHAGIIVFSAVYGFVSGAVVSLMMPCVAKVGDLQTLGQRFGTFQLIMSVSCLTGLPIMGAILEKQNYTDYSGLQLFGACYKLMILIQWLISGALGRAPNAPIFDAATPKPRPHLPTLLRYIETATIRAPPSCPNNLLSSDNMWRLLGRSSNTPEKSSPPRSLPASWYRSDAMYQLERRAIFSKRWMLLTHSSRLTKPGDFLSFTISNFSFFLTRDREGSINGFHNICRHRAYPVVQARSGTTSILSCKYHGWSYGLKGNLSKAPRFETVSSFDKSQHGLLPIHVHIDKAGFVWVNLEAGDPEVKWEDDFQKIDEQPRMQDFDFDGEYTFDHYWEMDVEANWKLLIENYNECYHCATSHPLINGVSDLPRYRVEPKARYMEHHIFNKDNIDAQFRRSITYFYPTTSVTVTDKFFCIQRMIPVSATKSKIENEVYRHRDATDEEFANINAFYRQVLDEDRDLCVGAQENLSAGVFINGELHPDKEKGPIHFQDHVKTMVMEHRRKEEEQGGEEIWPAVPKVTGEMRTGKLAEEERFCSQLEAASCMARSELACHCTYTIPAALALTVLYYPFFTAQDRHKICILITIAILATLPWDSYLIRSAIWTYPPDAVVGLTILDIPIEEVFFFAIQTYITSLTYCIFTKPLVRPMYLRSHLERRGTRNVVATVILALMGGGTACLLLGRRMNYLGLILVWACPILLFQWYIWSTHESMEMLMREHRMLSYPLLSELPWKPTIASICLPTLHLWVADSRALGTGTWRIEEGTKLDFRIGGLELESVRTTCALLDVGSNSNREALFFLVTNMMVVIGLIGCDYAYALQEYEFLSQPASDTYITLRKALFLLARPLPIDASLITALSQAVYRLQEKSQSMFLGSALFQGQLRIGLIFLYSFCRVMDDLIDEAEDEQEARFWFTECRQLLDSTRRSEPYSDHFYTGKKGEEHERLHQSISYLPPSHLSNDSFDDLLKGFEIDLRFNPQTEAFPIQSEYCLDQYAGFVAGTVGVLVFDLTLFHCGHYFIQDVPRLRRAAKDMGKAMQCINIARDIHRDAAIGRVYIPTTWLGEVGLTPGDVLQCPNSPVTYDLQERMLQKADEYYQVSRGAMEELPRGVREPVRATVASYMDIGLLLRERKGTSLAQASKMKVPLKDWAWKDLVLTIWLFTADDFTTFVIPETAFGICAALSGPLLTDDNTPDLLSVVSRIPIVMLWNWLNLFVFNLANQRHPDSVAEDKINRPWRPLPAGRISIRQTRRLLLLAIPMVLASSVYLGAWEETALLYTLNWVYNDLSGGDDGFILRNVLLALAFSQYNKGSLRVATGTGFDILPRAWRWIWLTSAVIGTTMHVQDIKDVEGDRAKNRRTMPIVIGDGPARWSVAVLVAIWSVVCPAFWELEVAGYVLPLAVGMTIAGRILLLREKAADKRTWKMWTAWTAVIWMLPLFKNPSVFVRFGKKFGVV</sequence>
<feature type="transmembrane region" description="Helical" evidence="29">
    <location>
        <begin position="182"/>
        <end position="205"/>
    </location>
</feature>
<evidence type="ECO:0000256" key="25">
    <source>
        <dbReference type="ARBA" id="ARBA00023268"/>
    </source>
</evidence>
<feature type="domain" description="Rieske" evidence="30">
    <location>
        <begin position="500"/>
        <end position="609"/>
    </location>
</feature>
<evidence type="ECO:0000256" key="19">
    <source>
        <dbReference type="ARBA" id="ARBA00022989"/>
    </source>
</evidence>
<dbReference type="UniPathway" id="UPA00802"/>
<evidence type="ECO:0000256" key="16">
    <source>
        <dbReference type="ARBA" id="ARBA00022714"/>
    </source>
</evidence>
<dbReference type="GO" id="GO:0016020">
    <property type="term" value="C:membrane"/>
    <property type="evidence" value="ECO:0007669"/>
    <property type="project" value="UniProtKB-SubCell"/>
</dbReference>
<dbReference type="Proteomes" id="UP000286921">
    <property type="component" value="Unassembled WGS sequence"/>
</dbReference>
<keyword evidence="15 29" id="KW-0812">Transmembrane</keyword>
<evidence type="ECO:0000256" key="28">
    <source>
        <dbReference type="ARBA" id="ARBA00049097"/>
    </source>
</evidence>
<feature type="transmembrane region" description="Helical" evidence="29">
    <location>
        <begin position="257"/>
        <end position="278"/>
    </location>
</feature>
<dbReference type="EC" id="1.14.15.7" evidence="11"/>
<feature type="transmembrane region" description="Helical" evidence="29">
    <location>
        <begin position="290"/>
        <end position="311"/>
    </location>
</feature>
<organism evidence="31 32">
    <name type="scientific">Aspergillus awamori</name>
    <name type="common">Black koji mold</name>
    <dbReference type="NCBI Taxonomy" id="105351"/>
    <lineage>
        <taxon>Eukaryota</taxon>
        <taxon>Fungi</taxon>
        <taxon>Dikarya</taxon>
        <taxon>Ascomycota</taxon>
        <taxon>Pezizomycotina</taxon>
        <taxon>Eurotiomycetes</taxon>
        <taxon>Eurotiomycetidae</taxon>
        <taxon>Eurotiales</taxon>
        <taxon>Aspergillaceae</taxon>
        <taxon>Aspergillus</taxon>
    </lineage>
</organism>
<comment type="cofactor">
    <cofactor evidence="1">
        <name>Fe cation</name>
        <dbReference type="ChEBI" id="CHEBI:24875"/>
    </cofactor>
</comment>
<dbReference type="SFLD" id="SFLDG01018">
    <property type="entry name" value="Squalene/Phytoene_Synthase_Lik"/>
    <property type="match status" value="1"/>
</dbReference>
<proteinExistence type="inferred from homology"/>
<evidence type="ECO:0000256" key="12">
    <source>
        <dbReference type="ARBA" id="ARBA00014931"/>
    </source>
</evidence>
<evidence type="ECO:0000256" key="18">
    <source>
        <dbReference type="ARBA" id="ARBA00022746"/>
    </source>
</evidence>
<dbReference type="UniPathway" id="UPA00529">
    <property type="reaction ID" value="UER00430"/>
</dbReference>
<evidence type="ECO:0000256" key="2">
    <source>
        <dbReference type="ARBA" id="ARBA00002149"/>
    </source>
</evidence>
<evidence type="ECO:0000256" key="17">
    <source>
        <dbReference type="ARBA" id="ARBA00022723"/>
    </source>
</evidence>
<dbReference type="GO" id="GO:0019285">
    <property type="term" value="P:glycine betaine biosynthetic process from choline"/>
    <property type="evidence" value="ECO:0007669"/>
    <property type="project" value="UniProtKB-UniPathway"/>
</dbReference>
<dbReference type="SUPFAM" id="SSF50022">
    <property type="entry name" value="ISP domain"/>
    <property type="match status" value="1"/>
</dbReference>
<dbReference type="InterPro" id="IPR019845">
    <property type="entry name" value="Squalene/phytoene_synthase_CS"/>
</dbReference>
<keyword evidence="18" id="KW-0125">Carotenoid biosynthesis</keyword>
<dbReference type="SUPFAM" id="SSF48576">
    <property type="entry name" value="Terpenoid synthases"/>
    <property type="match status" value="1"/>
</dbReference>
<dbReference type="InterPro" id="IPR008949">
    <property type="entry name" value="Isoprenoid_synthase_dom_sf"/>
</dbReference>
<dbReference type="Pfam" id="PF01040">
    <property type="entry name" value="UbiA"/>
    <property type="match status" value="1"/>
</dbReference>
<dbReference type="GO" id="GO:0045436">
    <property type="term" value="F:lycopene beta cyclase activity"/>
    <property type="evidence" value="ECO:0007669"/>
    <property type="project" value="UniProtKB-ARBA"/>
</dbReference>
<keyword evidence="32" id="KW-1185">Reference proteome</keyword>
<dbReference type="InterPro" id="IPR001663">
    <property type="entry name" value="Rng_hydr_dOase-A"/>
</dbReference>
<dbReference type="PANTHER" id="PTHR43756:SF5">
    <property type="entry name" value="CHOLINE MONOOXYGENASE, CHLOROPLASTIC"/>
    <property type="match status" value="1"/>
</dbReference>
<dbReference type="GO" id="GO:0016117">
    <property type="term" value="P:carotenoid biosynthetic process"/>
    <property type="evidence" value="ECO:0007669"/>
    <property type="project" value="UniProtKB-KW"/>
</dbReference>
<dbReference type="GO" id="GO:0004311">
    <property type="term" value="F:geranylgeranyl diphosphate synthase activity"/>
    <property type="evidence" value="ECO:0007669"/>
    <property type="project" value="InterPro"/>
</dbReference>
<keyword evidence="20" id="KW-0560">Oxidoreductase</keyword>
<evidence type="ECO:0000256" key="3">
    <source>
        <dbReference type="ARBA" id="ARBA00004141"/>
    </source>
</evidence>
<dbReference type="SUPFAM" id="SSF103473">
    <property type="entry name" value="MFS general substrate transporter"/>
    <property type="match status" value="1"/>
</dbReference>
<dbReference type="CDD" id="cd03469">
    <property type="entry name" value="Rieske_RO_Alpha_N"/>
    <property type="match status" value="1"/>
</dbReference>
<evidence type="ECO:0000256" key="15">
    <source>
        <dbReference type="ARBA" id="ARBA00022692"/>
    </source>
</evidence>
<dbReference type="GO" id="GO:0019133">
    <property type="term" value="F:choline monooxygenase activity"/>
    <property type="evidence" value="ECO:0007669"/>
    <property type="project" value="UniProtKB-EC"/>
</dbReference>
<dbReference type="Pfam" id="PF00848">
    <property type="entry name" value="Ring_hydroxyl_A"/>
    <property type="match status" value="1"/>
</dbReference>
<dbReference type="Pfam" id="PF00355">
    <property type="entry name" value="Rieske"/>
    <property type="match status" value="1"/>
</dbReference>
<dbReference type="InterPro" id="IPR015879">
    <property type="entry name" value="Ring_hydroxy_dOase_asu_C_dom"/>
</dbReference>
<keyword evidence="23 29" id="KW-0472">Membrane</keyword>